<gene>
    <name evidence="3" type="ORF">FL583_24720</name>
</gene>
<dbReference type="InterPro" id="IPR003675">
    <property type="entry name" value="Rce1/LyrA-like_dom"/>
</dbReference>
<feature type="transmembrane region" description="Helical" evidence="1">
    <location>
        <begin position="134"/>
        <end position="153"/>
    </location>
</feature>
<keyword evidence="3" id="KW-0645">Protease</keyword>
<evidence type="ECO:0000313" key="4">
    <source>
        <dbReference type="Proteomes" id="UP000317982"/>
    </source>
</evidence>
<accession>A0A545AMG2</accession>
<dbReference type="AlphaFoldDB" id="A0A545AMG2"/>
<dbReference type="RefSeq" id="WP_142707191.1">
    <property type="nucleotide sequence ID" value="NZ_VIRS01000018.1"/>
</dbReference>
<feature type="domain" description="CAAX prenyl protease 2/Lysostaphin resistance protein A-like" evidence="2">
    <location>
        <begin position="104"/>
        <end position="195"/>
    </location>
</feature>
<feature type="transmembrane region" description="Helical" evidence="1">
    <location>
        <begin position="191"/>
        <end position="214"/>
    </location>
</feature>
<evidence type="ECO:0000256" key="1">
    <source>
        <dbReference type="SAM" id="Phobius"/>
    </source>
</evidence>
<feature type="transmembrane region" description="Helical" evidence="1">
    <location>
        <begin position="68"/>
        <end position="90"/>
    </location>
</feature>
<dbReference type="OrthoDB" id="193898at2"/>
<feature type="transmembrane region" description="Helical" evidence="1">
    <location>
        <begin position="234"/>
        <end position="253"/>
    </location>
</feature>
<evidence type="ECO:0000313" key="3">
    <source>
        <dbReference type="EMBL" id="TQS42502.1"/>
    </source>
</evidence>
<keyword evidence="4" id="KW-1185">Reference proteome</keyword>
<comment type="caution">
    <text evidence="3">The sequence shown here is derived from an EMBL/GenBank/DDBJ whole genome shotgun (WGS) entry which is preliminary data.</text>
</comment>
<protein>
    <submittedName>
        <fullName evidence="3">CPBP family intramembrane metalloprotease</fullName>
    </submittedName>
</protein>
<keyword evidence="1" id="KW-1133">Transmembrane helix</keyword>
<keyword evidence="3" id="KW-0378">Hydrolase</keyword>
<dbReference type="GO" id="GO:0006508">
    <property type="term" value="P:proteolysis"/>
    <property type="evidence" value="ECO:0007669"/>
    <property type="project" value="UniProtKB-KW"/>
</dbReference>
<name>A0A545AMG2_9ACTN</name>
<keyword evidence="1" id="KW-0472">Membrane</keyword>
<feature type="transmembrane region" description="Helical" evidence="1">
    <location>
        <begin position="159"/>
        <end position="179"/>
    </location>
</feature>
<reference evidence="3 4" key="1">
    <citation type="submission" date="2019-07" db="EMBL/GenBank/DDBJ databases">
        <title>Cryptosporangium phraense sp. nov., isolated from plant litter.</title>
        <authorList>
            <person name="Suriyachadkun C."/>
        </authorList>
    </citation>
    <scope>NUCLEOTIDE SEQUENCE [LARGE SCALE GENOMIC DNA]</scope>
    <source>
        <strain evidence="3 4">A-T 5661</strain>
    </source>
</reference>
<dbReference type="Proteomes" id="UP000317982">
    <property type="component" value="Unassembled WGS sequence"/>
</dbReference>
<dbReference type="InParanoid" id="A0A545AMG2"/>
<dbReference type="GO" id="GO:0008237">
    <property type="term" value="F:metallopeptidase activity"/>
    <property type="evidence" value="ECO:0007669"/>
    <property type="project" value="UniProtKB-KW"/>
</dbReference>
<evidence type="ECO:0000259" key="2">
    <source>
        <dbReference type="Pfam" id="PF02517"/>
    </source>
</evidence>
<organism evidence="3 4">
    <name type="scientific">Cryptosporangium phraense</name>
    <dbReference type="NCBI Taxonomy" id="2593070"/>
    <lineage>
        <taxon>Bacteria</taxon>
        <taxon>Bacillati</taxon>
        <taxon>Actinomycetota</taxon>
        <taxon>Actinomycetes</taxon>
        <taxon>Cryptosporangiales</taxon>
        <taxon>Cryptosporangiaceae</taxon>
        <taxon>Cryptosporangium</taxon>
    </lineage>
</organism>
<proteinExistence type="predicted"/>
<dbReference type="PANTHER" id="PTHR39430:SF1">
    <property type="entry name" value="PROTEASE"/>
    <property type="match status" value="1"/>
</dbReference>
<sequence>MKRLILLLVGFGAVMAVVGSLTSALAGTGVGSLVVGVGGAIGALWLYRRVIGRLEQRPVTEVAWTGRGLLTGSLLGLGLFTVTFALIAMFGGVESLGWGSFVAFLAAVGINVGAAVTEEIVFRAVLFRIVQERWGTRVALAVSAVLFGLLHLVNKGATVWGAIAIAIEAGLMLGAAYALTRNLWFPIGLHFGWNMAEGGLFGTTVSGSTNHGGLLHSVLDGPAALTGGSFGPEASVFAILACGIPAVLFLRIARRRALAPA</sequence>
<dbReference type="PANTHER" id="PTHR39430">
    <property type="entry name" value="MEMBRANE-ASSOCIATED PROTEASE-RELATED"/>
    <property type="match status" value="1"/>
</dbReference>
<feature type="transmembrane region" description="Helical" evidence="1">
    <location>
        <begin position="26"/>
        <end position="47"/>
    </location>
</feature>
<feature type="transmembrane region" description="Helical" evidence="1">
    <location>
        <begin position="96"/>
        <end position="122"/>
    </location>
</feature>
<dbReference type="GO" id="GO:0080120">
    <property type="term" value="P:CAAX-box protein maturation"/>
    <property type="evidence" value="ECO:0007669"/>
    <property type="project" value="UniProtKB-ARBA"/>
</dbReference>
<keyword evidence="1" id="KW-0812">Transmembrane</keyword>
<dbReference type="GO" id="GO:0004175">
    <property type="term" value="F:endopeptidase activity"/>
    <property type="evidence" value="ECO:0007669"/>
    <property type="project" value="UniProtKB-ARBA"/>
</dbReference>
<keyword evidence="3" id="KW-0482">Metalloprotease</keyword>
<dbReference type="Pfam" id="PF02517">
    <property type="entry name" value="Rce1-like"/>
    <property type="match status" value="1"/>
</dbReference>
<dbReference type="EMBL" id="VIRS01000018">
    <property type="protein sequence ID" value="TQS42502.1"/>
    <property type="molecule type" value="Genomic_DNA"/>
</dbReference>